<protein>
    <submittedName>
        <fullName evidence="1">Uncharacterized protein</fullName>
    </submittedName>
</protein>
<name>A0A1J5I0I1_9BACT</name>
<comment type="caution">
    <text evidence="1">The sequence shown here is derived from an EMBL/GenBank/DDBJ whole genome shotgun (WGS) entry which is preliminary data.</text>
</comment>
<dbReference type="STRING" id="1805376.AUK05_03280"/>
<accession>A0A1J5I0I1</accession>
<evidence type="ECO:0000313" key="2">
    <source>
        <dbReference type="Proteomes" id="UP000182344"/>
    </source>
</evidence>
<dbReference type="Proteomes" id="UP000182344">
    <property type="component" value="Unassembled WGS sequence"/>
</dbReference>
<sequence>MINIRKREGAVFSDVIRMPFDGHETQLTVRGDLKHAVVNLPDEGTIEGTIAIVPISVEGNMPARTYVFKANDGHEYPFGEEILSAGSEIRR</sequence>
<reference evidence="1 2" key="1">
    <citation type="journal article" date="2016" name="Environ. Microbiol.">
        <title>Genomic resolution of a cold subsurface aquifer community provides metabolic insights for novel microbes adapted to high CO concentrations.</title>
        <authorList>
            <person name="Probst A.J."/>
            <person name="Castelle C.J."/>
            <person name="Singh A."/>
            <person name="Brown C.T."/>
            <person name="Anantharaman K."/>
            <person name="Sharon I."/>
            <person name="Hug L.A."/>
            <person name="Burstein D."/>
            <person name="Emerson J.B."/>
            <person name="Thomas B.C."/>
            <person name="Banfield J.F."/>
        </authorList>
    </citation>
    <scope>NUCLEOTIDE SEQUENCE [LARGE SCALE GENOMIC DNA]</scope>
    <source>
        <strain evidence="1">CG2_30_35_20</strain>
    </source>
</reference>
<evidence type="ECO:0000313" key="1">
    <source>
        <dbReference type="EMBL" id="OIP86599.1"/>
    </source>
</evidence>
<dbReference type="AlphaFoldDB" id="A0A1J5I0I1"/>
<dbReference type="EMBL" id="MNZO01000047">
    <property type="protein sequence ID" value="OIP86599.1"/>
    <property type="molecule type" value="Genomic_DNA"/>
</dbReference>
<proteinExistence type="predicted"/>
<gene>
    <name evidence="1" type="ORF">AUK05_03280</name>
</gene>
<organism evidence="1 2">
    <name type="scientific">Candidatus Shapirobacteria bacterium CG2_30_35_20</name>
    <dbReference type="NCBI Taxonomy" id="1805376"/>
    <lineage>
        <taxon>Bacteria</taxon>
        <taxon>Candidatus Shapironibacteriota</taxon>
    </lineage>
</organism>